<comment type="caution">
    <text evidence="11">The sequence shown here is derived from an EMBL/GenBank/DDBJ whole genome shotgun (WGS) entry which is preliminary data.</text>
</comment>
<evidence type="ECO:0000259" key="10">
    <source>
        <dbReference type="Pfam" id="PF08288"/>
    </source>
</evidence>
<dbReference type="CDD" id="cd03796">
    <property type="entry name" value="GT4_PIG-A-like"/>
    <property type="match status" value="1"/>
</dbReference>
<dbReference type="OrthoDB" id="734129at2759"/>
<keyword evidence="9" id="KW-1133">Transmembrane helix</keyword>
<dbReference type="AlphaFoldDB" id="A0A9W8HJ67"/>
<evidence type="ECO:0000256" key="8">
    <source>
        <dbReference type="ARBA" id="ARBA00068617"/>
    </source>
</evidence>
<evidence type="ECO:0000256" key="5">
    <source>
        <dbReference type="ARBA" id="ARBA00022676"/>
    </source>
</evidence>
<sequence length="448" mass="50100">MRSLSICMVSDFFYPSMGGVESHLYNNSQCLMQRGHKVVIVTHAYGQRRGVRYLAGGLKVYYIPAQIVYSNASLPTFFCTFPIFRQIFIREQVEIVHGHQAFSTFCHEAILHARSMGLKTVFTDHSLLGFGDASGIFINKLLKFTLSDVHHAICVSHTSKENTVLRAALEPQQVSVIPNAIIAEQFEPDGSARDPRWITVVVLSRLVYRKGVDLLVAAVPRICAQHARVRFVIGGDGPKRIDLEQMREQHQLQDRVELLGSVAASDVRHVLVRGDIFLNTSLTEAFCIAIVEAASCGLLVVSTRVGGIPEVLPRHMVTFAAPEEDAVVEALSATVELVGSCASHAELAPEHFHRQVKRMYSWHDVAERTERVYLKIADAREPPLIERFRRYYGCGLVAGKLFCLVAAVDFLIGVVLAWLWPSERIEPARAFDYARYRAEIGCDEDQAH</sequence>
<dbReference type="FunFam" id="3.40.50.2000:FF:000026">
    <property type="entry name" value="Phosphatidylinositol N-acetylglucosaminyltransferase subunit A"/>
    <property type="match status" value="1"/>
</dbReference>
<keyword evidence="6 11" id="KW-0808">Transferase</keyword>
<evidence type="ECO:0000256" key="2">
    <source>
        <dbReference type="ARBA" id="ARBA00004687"/>
    </source>
</evidence>
<dbReference type="PANTHER" id="PTHR45871:SF1">
    <property type="entry name" value="PHOSPHATIDYLINOSITOL N-ACETYLGLUCOSAMINYLTRANSFERASE SUBUNIT A"/>
    <property type="match status" value="1"/>
</dbReference>
<keyword evidence="9" id="KW-0472">Membrane</keyword>
<protein>
    <recommendedName>
        <fullName evidence="8">Phosphatidylinositol N-acetylglucosaminyltransferase GPI3 subunit</fullName>
        <ecNumber evidence="3">2.4.1.198</ecNumber>
    </recommendedName>
    <alternativeName>
        <fullName evidence="7">GlcNAc-PI synthesis protein</fullName>
    </alternativeName>
</protein>
<feature type="domain" description="PIGA GPI anchor biosynthesis" evidence="10">
    <location>
        <begin position="43"/>
        <end position="132"/>
    </location>
</feature>
<evidence type="ECO:0000256" key="1">
    <source>
        <dbReference type="ARBA" id="ARBA00003265"/>
    </source>
</evidence>
<evidence type="ECO:0000313" key="11">
    <source>
        <dbReference type="EMBL" id="KAJ2787240.1"/>
    </source>
</evidence>
<evidence type="ECO:0000256" key="3">
    <source>
        <dbReference type="ARBA" id="ARBA00012420"/>
    </source>
</evidence>
<gene>
    <name evidence="11" type="primary">SPT14</name>
    <name evidence="11" type="ORF">GGI15_000901</name>
</gene>
<evidence type="ECO:0000313" key="12">
    <source>
        <dbReference type="Proteomes" id="UP001140172"/>
    </source>
</evidence>
<name>A0A9W8HJ67_9FUNG</name>
<keyword evidence="4" id="KW-0337">GPI-anchor biosynthesis</keyword>
<dbReference type="InterPro" id="IPR039507">
    <property type="entry name" value="PIG-A/GPI3"/>
</dbReference>
<comment type="function">
    <text evidence="1">Catalytic subunit in the complex catalyzing the transfer of N-acetylglucosamine from UDP-N-acetylglucosamine to phosphatidylinositol, the first step of GPI biosynthesis.</text>
</comment>
<keyword evidence="9" id="KW-0812">Transmembrane</keyword>
<dbReference type="PANTHER" id="PTHR45871">
    <property type="entry name" value="N-ACETYLGLUCOSAMINYL-PHOSPHATIDYLINOSITOL BIOSYNTHETIC PROTEIN"/>
    <property type="match status" value="1"/>
</dbReference>
<dbReference type="Pfam" id="PF08288">
    <property type="entry name" value="PIGA"/>
    <property type="match status" value="1"/>
</dbReference>
<evidence type="ECO:0000256" key="4">
    <source>
        <dbReference type="ARBA" id="ARBA00022502"/>
    </source>
</evidence>
<dbReference type="Proteomes" id="UP001140172">
    <property type="component" value="Unassembled WGS sequence"/>
</dbReference>
<dbReference type="Pfam" id="PF13692">
    <property type="entry name" value="Glyco_trans_1_4"/>
    <property type="match status" value="1"/>
</dbReference>
<proteinExistence type="predicted"/>
<dbReference type="SUPFAM" id="SSF53756">
    <property type="entry name" value="UDP-Glycosyltransferase/glycogen phosphorylase"/>
    <property type="match status" value="1"/>
</dbReference>
<dbReference type="EC" id="2.4.1.198" evidence="3"/>
<dbReference type="EMBL" id="JANBUM010000029">
    <property type="protein sequence ID" value="KAJ2787240.1"/>
    <property type="molecule type" value="Genomic_DNA"/>
</dbReference>
<keyword evidence="12" id="KW-1185">Reference proteome</keyword>
<feature type="transmembrane region" description="Helical" evidence="9">
    <location>
        <begin position="397"/>
        <end position="420"/>
    </location>
</feature>
<evidence type="ECO:0000256" key="9">
    <source>
        <dbReference type="SAM" id="Phobius"/>
    </source>
</evidence>
<dbReference type="GO" id="GO:0006506">
    <property type="term" value="P:GPI anchor biosynthetic process"/>
    <property type="evidence" value="ECO:0007669"/>
    <property type="project" value="UniProtKB-KW"/>
</dbReference>
<accession>A0A9W8HJ67</accession>
<evidence type="ECO:0000256" key="6">
    <source>
        <dbReference type="ARBA" id="ARBA00022679"/>
    </source>
</evidence>
<evidence type="ECO:0000256" key="7">
    <source>
        <dbReference type="ARBA" id="ARBA00032160"/>
    </source>
</evidence>
<dbReference type="GO" id="GO:0000506">
    <property type="term" value="C:glycosylphosphatidylinositol-N-acetylglucosaminyltransferase (GPI-GnT) complex"/>
    <property type="evidence" value="ECO:0007669"/>
    <property type="project" value="InterPro"/>
</dbReference>
<dbReference type="Gene3D" id="3.40.50.2000">
    <property type="entry name" value="Glycogen Phosphorylase B"/>
    <property type="match status" value="2"/>
</dbReference>
<keyword evidence="5 11" id="KW-0328">Glycosyltransferase</keyword>
<dbReference type="GO" id="GO:0017176">
    <property type="term" value="F:phosphatidylinositol N-acetylglucosaminyltransferase activity"/>
    <property type="evidence" value="ECO:0007669"/>
    <property type="project" value="UniProtKB-EC"/>
</dbReference>
<reference evidence="11" key="1">
    <citation type="submission" date="2022-07" db="EMBL/GenBank/DDBJ databases">
        <title>Phylogenomic reconstructions and comparative analyses of Kickxellomycotina fungi.</title>
        <authorList>
            <person name="Reynolds N.K."/>
            <person name="Stajich J.E."/>
            <person name="Barry K."/>
            <person name="Grigoriev I.V."/>
            <person name="Crous P."/>
            <person name="Smith M.E."/>
        </authorList>
    </citation>
    <scope>NUCLEOTIDE SEQUENCE</scope>
    <source>
        <strain evidence="11">BCRC 34489</strain>
    </source>
</reference>
<organism evidence="11 12">
    <name type="scientific">Coemansia interrupta</name>
    <dbReference type="NCBI Taxonomy" id="1126814"/>
    <lineage>
        <taxon>Eukaryota</taxon>
        <taxon>Fungi</taxon>
        <taxon>Fungi incertae sedis</taxon>
        <taxon>Zoopagomycota</taxon>
        <taxon>Kickxellomycotina</taxon>
        <taxon>Kickxellomycetes</taxon>
        <taxon>Kickxellales</taxon>
        <taxon>Kickxellaceae</taxon>
        <taxon>Coemansia</taxon>
    </lineage>
</organism>
<dbReference type="InterPro" id="IPR013234">
    <property type="entry name" value="PIGA_GPI_anchor_biosynthesis"/>
</dbReference>
<comment type="pathway">
    <text evidence="2">Glycolipid biosynthesis; glycosylphosphatidylinositol-anchor biosynthesis.</text>
</comment>